<proteinExistence type="predicted"/>
<dbReference type="RefSeq" id="XP_033529534.1">
    <property type="nucleotide sequence ID" value="XM_033674953.1"/>
</dbReference>
<name>A0A6G1FQ61_9PEZI</name>
<evidence type="ECO:0000259" key="4">
    <source>
        <dbReference type="PROSITE" id="PS50158"/>
    </source>
</evidence>
<keyword evidence="1" id="KW-0479">Metal-binding</keyword>
<evidence type="ECO:0000256" key="1">
    <source>
        <dbReference type="PROSITE-ProRule" id="PRU00047"/>
    </source>
</evidence>
<keyword evidence="1" id="KW-0862">Zinc</keyword>
<feature type="compositionally biased region" description="Low complexity" evidence="3">
    <location>
        <begin position="174"/>
        <end position="192"/>
    </location>
</feature>
<feature type="compositionally biased region" description="Low complexity" evidence="3">
    <location>
        <begin position="205"/>
        <end position="219"/>
    </location>
</feature>
<reference evidence="7" key="2">
    <citation type="submission" date="2020-04" db="EMBL/GenBank/DDBJ databases">
        <authorList>
            <consortium name="NCBI Genome Project"/>
        </authorList>
    </citation>
    <scope>NUCLEOTIDE SEQUENCE</scope>
    <source>
        <strain evidence="7">CBS 781.70</strain>
    </source>
</reference>
<dbReference type="AlphaFoldDB" id="A0A6G1FQ61"/>
<evidence type="ECO:0000313" key="7">
    <source>
        <dbReference type="RefSeq" id="XP_033529534.1"/>
    </source>
</evidence>
<gene>
    <name evidence="5 7" type="ORF">P152DRAFT_284509</name>
</gene>
<keyword evidence="2" id="KW-0175">Coiled coil</keyword>
<keyword evidence="1" id="KW-0863">Zinc-finger</keyword>
<dbReference type="GO" id="GO:0008270">
    <property type="term" value="F:zinc ion binding"/>
    <property type="evidence" value="ECO:0007669"/>
    <property type="project" value="UniProtKB-KW"/>
</dbReference>
<dbReference type="InterPro" id="IPR001878">
    <property type="entry name" value="Znf_CCHC"/>
</dbReference>
<dbReference type="GeneID" id="54415523"/>
<evidence type="ECO:0000256" key="2">
    <source>
        <dbReference type="SAM" id="Coils"/>
    </source>
</evidence>
<reference evidence="7" key="3">
    <citation type="submission" date="2025-04" db="UniProtKB">
        <authorList>
            <consortium name="RefSeq"/>
        </authorList>
    </citation>
    <scope>IDENTIFICATION</scope>
    <source>
        <strain evidence="7">CBS 781.70</strain>
    </source>
</reference>
<sequence length="301" mass="33979">MQNKIQVDGHLVAHDHVTAIAYICAFLDGEPALFATQWRDRNTASQDVEKFVAFLDSRYRDEYEAERAYSQFVRLKQVNKPFPEFMKEHQRLQTEAQMDYQDARTKINVLQEKLSSEMRQLILPATIAGLDFSNYDKFVDILYTAHYASEAAHASTSRWVPRNHGGTSRSQYRPPSSTPTVPTPPQVQVLAPAPSPANPDAMDWTTRVTQTQAAQALTQNRPSRSLHPNPDNRPKGRPINSKEFQARQAAGVCFTCGNAGHRSFQCYYTPPPRRTQTSGVFTNGILTEKPQPVLLTSQNNE</sequence>
<evidence type="ECO:0000256" key="3">
    <source>
        <dbReference type="SAM" id="MobiDB-lite"/>
    </source>
</evidence>
<feature type="region of interest" description="Disordered" evidence="3">
    <location>
        <begin position="153"/>
        <end position="239"/>
    </location>
</feature>
<feature type="coiled-coil region" evidence="2">
    <location>
        <begin position="93"/>
        <end position="120"/>
    </location>
</feature>
<accession>A0A6G1FQ61</accession>
<evidence type="ECO:0000313" key="6">
    <source>
        <dbReference type="Proteomes" id="UP000504638"/>
    </source>
</evidence>
<dbReference type="Proteomes" id="UP000504638">
    <property type="component" value="Unplaced"/>
</dbReference>
<keyword evidence="6" id="KW-1185">Reference proteome</keyword>
<protein>
    <recommendedName>
        <fullName evidence="4">CCHC-type domain-containing protein</fullName>
    </recommendedName>
</protein>
<feature type="domain" description="CCHC-type" evidence="4">
    <location>
        <begin position="253"/>
        <end position="266"/>
    </location>
</feature>
<evidence type="ECO:0000313" key="5">
    <source>
        <dbReference type="EMBL" id="KAF1807903.1"/>
    </source>
</evidence>
<dbReference type="EMBL" id="ML975202">
    <property type="protein sequence ID" value="KAF1807903.1"/>
    <property type="molecule type" value="Genomic_DNA"/>
</dbReference>
<dbReference type="PROSITE" id="PS50158">
    <property type="entry name" value="ZF_CCHC"/>
    <property type="match status" value="1"/>
</dbReference>
<reference evidence="5 7" key="1">
    <citation type="submission" date="2020-01" db="EMBL/GenBank/DDBJ databases">
        <authorList>
            <consortium name="DOE Joint Genome Institute"/>
            <person name="Haridas S."/>
            <person name="Albert R."/>
            <person name="Binder M."/>
            <person name="Bloem J."/>
            <person name="Labutti K."/>
            <person name="Salamov A."/>
            <person name="Andreopoulos B."/>
            <person name="Baker S.E."/>
            <person name="Barry K."/>
            <person name="Bills G."/>
            <person name="Bluhm B.H."/>
            <person name="Cannon C."/>
            <person name="Castanera R."/>
            <person name="Culley D.E."/>
            <person name="Daum C."/>
            <person name="Ezra D."/>
            <person name="Gonzalez J.B."/>
            <person name="Henrissat B."/>
            <person name="Kuo A."/>
            <person name="Liang C."/>
            <person name="Lipzen A."/>
            <person name="Lutzoni F."/>
            <person name="Magnuson J."/>
            <person name="Mondo S."/>
            <person name="Nolan M."/>
            <person name="Ohm R."/>
            <person name="Pangilinan J."/>
            <person name="Park H.-J."/>
            <person name="Ramirez L."/>
            <person name="Alfaro M."/>
            <person name="Sun H."/>
            <person name="Tritt A."/>
            <person name="Yoshinaga Y."/>
            <person name="Zwiers L.-H."/>
            <person name="Turgeon B.G."/>
            <person name="Goodwin S.B."/>
            <person name="Spatafora J.W."/>
            <person name="Crous P.W."/>
            <person name="Grigoriev I.V."/>
        </authorList>
    </citation>
    <scope>NUCLEOTIDE SEQUENCE</scope>
    <source>
        <strain evidence="5 7">CBS 781.70</strain>
    </source>
</reference>
<dbReference type="GO" id="GO:0003676">
    <property type="term" value="F:nucleic acid binding"/>
    <property type="evidence" value="ECO:0007669"/>
    <property type="project" value="InterPro"/>
</dbReference>
<organism evidence="5">
    <name type="scientific">Eremomyces bilateralis CBS 781.70</name>
    <dbReference type="NCBI Taxonomy" id="1392243"/>
    <lineage>
        <taxon>Eukaryota</taxon>
        <taxon>Fungi</taxon>
        <taxon>Dikarya</taxon>
        <taxon>Ascomycota</taxon>
        <taxon>Pezizomycotina</taxon>
        <taxon>Dothideomycetes</taxon>
        <taxon>Dothideomycetes incertae sedis</taxon>
        <taxon>Eremomycetales</taxon>
        <taxon>Eremomycetaceae</taxon>
        <taxon>Eremomyces</taxon>
    </lineage>
</organism>